<protein>
    <submittedName>
        <fullName evidence="3">SCP domain-containing protein</fullName>
    </submittedName>
</protein>
<evidence type="ECO:0000313" key="1">
    <source>
        <dbReference type="EMBL" id="VDD89504.1"/>
    </source>
</evidence>
<reference evidence="3" key="1">
    <citation type="submission" date="2017-02" db="UniProtKB">
        <authorList>
            <consortium name="WormBaseParasite"/>
        </authorList>
    </citation>
    <scope>IDENTIFICATION</scope>
</reference>
<dbReference type="EMBL" id="UXUI01007807">
    <property type="protein sequence ID" value="VDD89504.1"/>
    <property type="molecule type" value="Genomic_DNA"/>
</dbReference>
<evidence type="ECO:0000313" key="3">
    <source>
        <dbReference type="WBParaSite" id="EVEC_0000454701-mRNA-1"/>
    </source>
</evidence>
<dbReference type="AlphaFoldDB" id="A0A0N4V3C5"/>
<keyword evidence="2" id="KW-1185">Reference proteome</keyword>
<gene>
    <name evidence="1" type="ORF">EVEC_LOCUS4255</name>
</gene>
<sequence length="135" mass="15299">MERFTQQFSQCSRTSSSETRKVVITSQSNMDGRFMTGNLDQQFNQMIENSSGGFKLGNLEGFTCEMQNKIQQFLNDNGGEDDDENVVSKECDAESQDQCAENEGSSFTRRAVEAMNYYRKMHHAPPLVEDATINK</sequence>
<dbReference type="Proteomes" id="UP000274131">
    <property type="component" value="Unassembled WGS sequence"/>
</dbReference>
<organism evidence="3">
    <name type="scientific">Enterobius vermicularis</name>
    <name type="common">Human pinworm</name>
    <dbReference type="NCBI Taxonomy" id="51028"/>
    <lineage>
        <taxon>Eukaryota</taxon>
        <taxon>Metazoa</taxon>
        <taxon>Ecdysozoa</taxon>
        <taxon>Nematoda</taxon>
        <taxon>Chromadorea</taxon>
        <taxon>Rhabditida</taxon>
        <taxon>Spirurina</taxon>
        <taxon>Oxyuridomorpha</taxon>
        <taxon>Oxyuroidea</taxon>
        <taxon>Oxyuridae</taxon>
        <taxon>Enterobius</taxon>
    </lineage>
</organism>
<evidence type="ECO:0000313" key="2">
    <source>
        <dbReference type="Proteomes" id="UP000274131"/>
    </source>
</evidence>
<dbReference type="WBParaSite" id="EVEC_0000454701-mRNA-1">
    <property type="protein sequence ID" value="EVEC_0000454701-mRNA-1"/>
    <property type="gene ID" value="EVEC_0000454701"/>
</dbReference>
<name>A0A0N4V3C5_ENTVE</name>
<proteinExistence type="predicted"/>
<accession>A0A0N4V3C5</accession>
<reference evidence="1 2" key="2">
    <citation type="submission" date="2018-10" db="EMBL/GenBank/DDBJ databases">
        <authorList>
            <consortium name="Pathogen Informatics"/>
        </authorList>
    </citation>
    <scope>NUCLEOTIDE SEQUENCE [LARGE SCALE GENOMIC DNA]</scope>
</reference>